<dbReference type="KEGG" id="pog:Pogu_2795"/>
<evidence type="ECO:0000313" key="2">
    <source>
        <dbReference type="EMBL" id="AFA40822.1"/>
    </source>
</evidence>
<proteinExistence type="predicted"/>
<dbReference type="Proteomes" id="UP000009062">
    <property type="component" value="Chromosome"/>
</dbReference>
<gene>
    <name evidence="2" type="ordered locus">Pogu_2795</name>
</gene>
<keyword evidence="3" id="KW-1185">Reference proteome</keyword>
<dbReference type="Pfam" id="PF07775">
    <property type="entry name" value="PaRep2b"/>
    <property type="match status" value="2"/>
</dbReference>
<dbReference type="InterPro" id="IPR011689">
    <property type="entry name" value="PaRep2b"/>
</dbReference>
<dbReference type="STRING" id="698757.Pogu_2795"/>
<feature type="domain" description="PaRep2b" evidence="1">
    <location>
        <begin position="924"/>
        <end position="1168"/>
    </location>
</feature>
<evidence type="ECO:0000313" key="3">
    <source>
        <dbReference type="Proteomes" id="UP000009062"/>
    </source>
</evidence>
<accession>H6QC30</accession>
<organism evidence="2 3">
    <name type="scientific">Pyrobaculum oguniense (strain DSM 13380 / JCM 10595 / TE7)</name>
    <dbReference type="NCBI Taxonomy" id="698757"/>
    <lineage>
        <taxon>Archaea</taxon>
        <taxon>Thermoproteota</taxon>
        <taxon>Thermoprotei</taxon>
        <taxon>Thermoproteales</taxon>
        <taxon>Thermoproteaceae</taxon>
        <taxon>Pyrobaculum</taxon>
    </lineage>
</organism>
<dbReference type="EMBL" id="CP003316">
    <property type="protein sequence ID" value="AFA40822.1"/>
    <property type="molecule type" value="Genomic_DNA"/>
</dbReference>
<reference evidence="2 3" key="1">
    <citation type="journal article" date="2012" name="Stand. Genomic Sci.">
        <title>Complete genome sequence of Pyrobaculum oguniense.</title>
        <authorList>
            <person name="Bernick D.L."/>
            <person name="Karplus K."/>
            <person name="Lui L.M."/>
            <person name="Coker J.K."/>
            <person name="Murphy J.N."/>
            <person name="Chan P.P."/>
            <person name="Cozen A.E."/>
            <person name="Lowe T.M."/>
        </authorList>
    </citation>
    <scope>NUCLEOTIDE SEQUENCE [LARGE SCALE GENOMIC DNA]</scope>
    <source>
        <strain evidence="2 3">TE7</strain>
    </source>
</reference>
<sequence>MLPSRLRGWLRPPTEAFEKPAKAIEKPSAAEGVARRAAGLIPDGVFGVQAALWLRRRLGAREVGHEEARWLGEAARRARDYALARALRGEAPEALREYLEEAGAGAWAVLSELAASPEAVRYASLLAGHLEDAYRGVLEAGFAQDAYRLFKPVIDAARRAEEELGAGDVVIRFADLFIAKFLKEAERAWERAYKAAATIEQALKAAAASAAGTAGLIATHDAVFSSLPAVAAAIALAKAGKYREAAEAARKAAEKIYEAARELWEAAKVTLERIIEIVVEAIARALDYVKAHWFIFAAAAAGLIAYSLAQQLDFQLWMEHVAKLAPVIVGAPKFKEFKLALEGEALLEAAERASAWRDYKSIKAFLDEGKKATSKMQGLKKVVEGVNKHRAAGEVVMPEHAVDVLALVEAGLKRLGKPPSLAEAAERLARGEEAPINEVVEYIRRTRDAAHQLRLLFKHIAENAERYAESPEEAKAIRKAFTITEAAEGLAEATYDEFKKLSGATLADKAVAFFESLARGTSWSRVVLNAMEKEKMYEALILAPATAAVRYGAGRRAGEAAEGGVERLEDLIARIAYELSKSEVGNIVLRRGEEAVDLTKWMPEAAGVQKGNQTVEVIKIFADGEEVAAVAADRIAEEKDTYRAWGRLVDEVGQQAQSRVERVERGDPGRFVEDDPRLLALLATDGGYTANGVLYAKTTSILQAAVYRRWGLNVKYAGYGDLTKEGLKPAMKGWLLPEEGGKKVVEKIRRYLEEDSAALYNNQQLREELRGKALDLLSRISITVHGVRKSPKEARRGAEEVRAIIERRIENFLKDLRLGEDGAVCLRGGVGCRLLTVEDEPYARVVASLLHFIASPNVSEHDVLRFFANVILFDGTVEPYDVHLTVGGFGAKSEEKQLPLDIYDKIALYLILAAKYGVGVKGIYVREGEAKIRLDRGYAARIFAAEWPFFTQMLREGKALGIGADHINKKHEKIRKYVEELAERIRIEHELREEKGKPKLVVRFKDGKGNELTHINVGWDGESLRAVFNGAKEKAERLASILSALGGVVEARQYGNKWRVELTTDSIAAIRRAEWLEAVKALVEALYKNGVISSAKRDELIKEIKAGPNVVEVAGVEMSVVEKKASGSKWLEITYWPTSAEAFEVAVNALRGAGFVEGVHFTAKRPEEGKKGYIYLKIPAGLWKLEELARRGVKWAVKAVSRLEEIAKARGFYDLLEEHLRPAKEAETIDPRGMIAEDKEGGVKAVIRNVKVMWEEGRPRIEVEYEAGGGVKSFSFAWRVEKDGSVMASVRLNYERAAVLAAVTGDETLKGRKGVVTLTAKDLFAMVRIKGVGWALLRWYAEVRGE</sequence>
<dbReference type="HOGENOM" id="CLU_007633_0_0_2"/>
<dbReference type="eggNOG" id="arCOG09780">
    <property type="taxonomic scope" value="Archaea"/>
</dbReference>
<protein>
    <submittedName>
        <fullName evidence="2">PaRep2b protein</fullName>
    </submittedName>
</protein>
<name>H6QC30_PYROT</name>
<feature type="domain" description="PaRep2b" evidence="1">
    <location>
        <begin position="1180"/>
        <end position="1342"/>
    </location>
</feature>
<evidence type="ECO:0000259" key="1">
    <source>
        <dbReference type="Pfam" id="PF07775"/>
    </source>
</evidence>
<dbReference type="eggNOG" id="arCOG07952">
    <property type="taxonomic scope" value="Archaea"/>
</dbReference>